<comment type="similarity">
    <text evidence="2 6">Belongs to the transposase mutator family.</text>
</comment>
<keyword evidence="6" id="KW-0814">Transposable element</keyword>
<evidence type="ECO:0000256" key="7">
    <source>
        <dbReference type="SAM" id="MobiDB-lite"/>
    </source>
</evidence>
<dbReference type="Proteomes" id="UP000620075">
    <property type="component" value="Unassembled WGS sequence"/>
</dbReference>
<keyword evidence="3 6" id="KW-0815">Transposition</keyword>
<evidence type="ECO:0000256" key="1">
    <source>
        <dbReference type="ARBA" id="ARBA00002190"/>
    </source>
</evidence>
<proteinExistence type="inferred from homology"/>
<evidence type="ECO:0000256" key="5">
    <source>
        <dbReference type="ARBA" id="ARBA00023172"/>
    </source>
</evidence>
<gene>
    <name evidence="8" type="ORF">JF888_00620</name>
</gene>
<evidence type="ECO:0000256" key="4">
    <source>
        <dbReference type="ARBA" id="ARBA00023125"/>
    </source>
</evidence>
<evidence type="ECO:0000313" key="8">
    <source>
        <dbReference type="EMBL" id="MBJ7601695.1"/>
    </source>
</evidence>
<dbReference type="PANTHER" id="PTHR33217">
    <property type="entry name" value="TRANSPOSASE FOR INSERTION SEQUENCE ELEMENT IS1081"/>
    <property type="match status" value="1"/>
</dbReference>
<evidence type="ECO:0000313" key="9">
    <source>
        <dbReference type="Proteomes" id="UP000620075"/>
    </source>
</evidence>
<dbReference type="GO" id="GO:0003677">
    <property type="term" value="F:DNA binding"/>
    <property type="evidence" value="ECO:0007669"/>
    <property type="project" value="UniProtKB-UniRule"/>
</dbReference>
<dbReference type="Pfam" id="PF00872">
    <property type="entry name" value="Transposase_mut"/>
    <property type="match status" value="1"/>
</dbReference>
<evidence type="ECO:0000256" key="6">
    <source>
        <dbReference type="RuleBase" id="RU365089"/>
    </source>
</evidence>
<comment type="caution">
    <text evidence="8">The sequence shown here is derived from an EMBL/GenBank/DDBJ whole genome shotgun (WGS) entry which is preliminary data.</text>
</comment>
<comment type="function">
    <text evidence="1 6">Required for the transposition of the insertion element.</text>
</comment>
<evidence type="ECO:0000256" key="2">
    <source>
        <dbReference type="ARBA" id="ARBA00010961"/>
    </source>
</evidence>
<evidence type="ECO:0000256" key="3">
    <source>
        <dbReference type="ARBA" id="ARBA00022578"/>
    </source>
</evidence>
<sequence length="110" mass="12231">MAELLVGARWQRCRVHFMRNALATVPKLAQQMVAATLRTIFAQPDAAAAHEAVERVSRLFEKRYPAVSSGPQFARASQPRGLPALRRGRHLPQPAVPVAPGRCRARRAER</sequence>
<accession>A0A934KGI0</accession>
<dbReference type="PANTHER" id="PTHR33217:SF7">
    <property type="entry name" value="TRANSPOSASE FOR INSERTION SEQUENCE ELEMENT IS1081"/>
    <property type="match status" value="1"/>
</dbReference>
<name>A0A934KGI0_9BACT</name>
<keyword evidence="4 6" id="KW-0238">DNA-binding</keyword>
<organism evidence="8 9">
    <name type="scientific">Candidatus Dormiibacter inghamiae</name>
    <dbReference type="NCBI Taxonomy" id="3127013"/>
    <lineage>
        <taxon>Bacteria</taxon>
        <taxon>Bacillati</taxon>
        <taxon>Candidatus Dormiibacterota</taxon>
        <taxon>Candidatus Dormibacteria</taxon>
        <taxon>Candidatus Dormibacterales</taxon>
        <taxon>Candidatus Dormibacteraceae</taxon>
        <taxon>Candidatus Dormiibacter</taxon>
    </lineage>
</organism>
<reference evidence="8 9" key="1">
    <citation type="submission" date="2020-10" db="EMBL/GenBank/DDBJ databases">
        <title>Ca. Dormibacterota MAGs.</title>
        <authorList>
            <person name="Montgomery K."/>
        </authorList>
    </citation>
    <scope>NUCLEOTIDE SEQUENCE [LARGE SCALE GENOMIC DNA]</scope>
    <source>
        <strain evidence="8">SC8811_S16_3</strain>
    </source>
</reference>
<dbReference type="GO" id="GO:0004803">
    <property type="term" value="F:transposase activity"/>
    <property type="evidence" value="ECO:0007669"/>
    <property type="project" value="UniProtKB-UniRule"/>
</dbReference>
<dbReference type="EMBL" id="JAEKNQ010000005">
    <property type="protein sequence ID" value="MBJ7601695.1"/>
    <property type="molecule type" value="Genomic_DNA"/>
</dbReference>
<protein>
    <recommendedName>
        <fullName evidence="6">Mutator family transposase</fullName>
    </recommendedName>
</protein>
<dbReference type="AlphaFoldDB" id="A0A934KGI0"/>
<feature type="region of interest" description="Disordered" evidence="7">
    <location>
        <begin position="70"/>
        <end position="110"/>
    </location>
</feature>
<dbReference type="GO" id="GO:0006313">
    <property type="term" value="P:DNA transposition"/>
    <property type="evidence" value="ECO:0007669"/>
    <property type="project" value="UniProtKB-UniRule"/>
</dbReference>
<keyword evidence="5 6" id="KW-0233">DNA recombination</keyword>
<dbReference type="InterPro" id="IPR001207">
    <property type="entry name" value="Transposase_mutator"/>
</dbReference>